<evidence type="ECO:0000313" key="1">
    <source>
        <dbReference type="EMBL" id="PIT92274.1"/>
    </source>
</evidence>
<comment type="caution">
    <text evidence="1">The sequence shown here is derived from an EMBL/GenBank/DDBJ whole genome shotgun (WGS) entry which is preliminary data.</text>
</comment>
<dbReference type="Proteomes" id="UP000228635">
    <property type="component" value="Unassembled WGS sequence"/>
</dbReference>
<gene>
    <name evidence="1" type="ORF">COU08_03105</name>
</gene>
<reference evidence="2" key="1">
    <citation type="submission" date="2017-09" db="EMBL/GenBank/DDBJ databases">
        <title>Depth-based differentiation of microbial function through sediment-hosted aquifers and enrichment of novel symbionts in the deep terrestrial subsurface.</title>
        <authorList>
            <person name="Probst A.J."/>
            <person name="Ladd B."/>
            <person name="Jarett J.K."/>
            <person name="Geller-Mcgrath D.E."/>
            <person name="Sieber C.M.K."/>
            <person name="Emerson J.B."/>
            <person name="Anantharaman K."/>
            <person name="Thomas B.C."/>
            <person name="Malmstrom R."/>
            <person name="Stieglmeier M."/>
            <person name="Klingl A."/>
            <person name="Woyke T."/>
            <person name="Ryan C.M."/>
            <person name="Banfield J.F."/>
        </authorList>
    </citation>
    <scope>NUCLEOTIDE SEQUENCE [LARGE SCALE GENOMIC DNA]</scope>
</reference>
<dbReference type="EMBL" id="PFBA01000027">
    <property type="protein sequence ID" value="PIT92274.1"/>
    <property type="molecule type" value="Genomic_DNA"/>
</dbReference>
<evidence type="ECO:0000313" key="2">
    <source>
        <dbReference type="Proteomes" id="UP000228635"/>
    </source>
</evidence>
<proteinExistence type="predicted"/>
<name>A0A2M6WHR7_9BACT</name>
<sequence length="181" mass="20192">MRRTVLILSCLSIIFLGILAFGGTQFIKAGGYNSLRYRTHLVVPIHQVRHLFALTTESSPTAMRFRDFDAEADDPYRVPWGHIFVVTDICVYVATNGSPDAATFDLCHQQTTGILYFSSKSGDLNPDGCTIQFGKHFEGGVLIGPERNVCFSGWTKQGTDSLWRVDILGYEVPFRDLPPVE</sequence>
<protein>
    <submittedName>
        <fullName evidence="1">Uncharacterized protein</fullName>
    </submittedName>
</protein>
<dbReference type="AlphaFoldDB" id="A0A2M6WHR7"/>
<accession>A0A2M6WHR7</accession>
<organism evidence="1 2">
    <name type="scientific">Candidatus Harrisonbacteria bacterium CG10_big_fil_rev_8_21_14_0_10_42_17</name>
    <dbReference type="NCBI Taxonomy" id="1974584"/>
    <lineage>
        <taxon>Bacteria</taxon>
        <taxon>Candidatus Harrisoniibacteriota</taxon>
    </lineage>
</organism>